<dbReference type="Proteomes" id="UP000237350">
    <property type="component" value="Unassembled WGS sequence"/>
</dbReference>
<evidence type="ECO:0000313" key="4">
    <source>
        <dbReference type="EMBL" id="POQ99686.1"/>
    </source>
</evidence>
<dbReference type="Gene3D" id="1.10.357.10">
    <property type="entry name" value="Tetracycline Repressor, domain 2"/>
    <property type="match status" value="1"/>
</dbReference>
<evidence type="ECO:0000256" key="1">
    <source>
        <dbReference type="ARBA" id="ARBA00023125"/>
    </source>
</evidence>
<comment type="caution">
    <text evidence="4">The sequence shown here is derived from an EMBL/GenBank/DDBJ whole genome shotgun (WGS) entry which is preliminary data.</text>
</comment>
<dbReference type="AlphaFoldDB" id="A0A2S4JJJ0"/>
<dbReference type="InterPro" id="IPR023772">
    <property type="entry name" value="DNA-bd_HTH_TetR-type_CS"/>
</dbReference>
<protein>
    <recommendedName>
        <fullName evidence="3">HTH tetR-type domain-containing protein</fullName>
    </recommendedName>
</protein>
<dbReference type="InterPro" id="IPR050624">
    <property type="entry name" value="HTH-type_Tx_Regulator"/>
</dbReference>
<dbReference type="PROSITE" id="PS01081">
    <property type="entry name" value="HTH_TETR_1"/>
    <property type="match status" value="1"/>
</dbReference>
<feature type="DNA-binding region" description="H-T-H motif" evidence="2">
    <location>
        <begin position="27"/>
        <end position="46"/>
    </location>
</feature>
<name>A0A2S4JJJ0_9SPIO</name>
<sequence length="230" mass="26210">MTAQNRKEQIIACARDLFLSRGYENTTISQIIDAAGIAKGTFYHHFTAKTDLIEVLVLSFMEEMIHDFDQWHGRTDISATERLQAYFDINSTWKQKRVELVVLSVSALYREENSLLLRKIIETSVDTLAPYFDAAVLEGVRSEEFFLPDPRGFGRFLLVLMAGTSHSQGKIILESIQNPEKLTEYTDQVRHLEYTVNLLLGLPPGRIDLGVQPIIESIQRYLASQKEGRS</sequence>
<dbReference type="RefSeq" id="WP_181015553.1">
    <property type="nucleotide sequence ID" value="NZ_LPWH01000093.1"/>
</dbReference>
<keyword evidence="5" id="KW-1185">Reference proteome</keyword>
<accession>A0A2S4JJJ0</accession>
<dbReference type="SUPFAM" id="SSF46689">
    <property type="entry name" value="Homeodomain-like"/>
    <property type="match status" value="1"/>
</dbReference>
<dbReference type="EMBL" id="LPWH01000093">
    <property type="protein sequence ID" value="POQ99686.1"/>
    <property type="molecule type" value="Genomic_DNA"/>
</dbReference>
<evidence type="ECO:0000313" key="5">
    <source>
        <dbReference type="Proteomes" id="UP000237350"/>
    </source>
</evidence>
<feature type="domain" description="HTH tetR-type" evidence="3">
    <location>
        <begin position="4"/>
        <end position="64"/>
    </location>
</feature>
<reference evidence="5" key="1">
    <citation type="submission" date="2015-12" db="EMBL/GenBank/DDBJ databases">
        <authorList>
            <person name="Lodha T.D."/>
            <person name="Chintalapati S."/>
            <person name="Chintalapati V.R."/>
            <person name="Sravanthi T."/>
        </authorList>
    </citation>
    <scope>NUCLEOTIDE SEQUENCE [LARGE SCALE GENOMIC DNA]</scope>
    <source>
        <strain evidence="5">JC133</strain>
    </source>
</reference>
<dbReference type="Pfam" id="PF00440">
    <property type="entry name" value="TetR_N"/>
    <property type="match status" value="1"/>
</dbReference>
<gene>
    <name evidence="4" type="ORF">AU468_10280</name>
</gene>
<dbReference type="GO" id="GO:0003677">
    <property type="term" value="F:DNA binding"/>
    <property type="evidence" value="ECO:0007669"/>
    <property type="project" value="UniProtKB-UniRule"/>
</dbReference>
<keyword evidence="1 2" id="KW-0238">DNA-binding</keyword>
<dbReference type="PANTHER" id="PTHR43479:SF11">
    <property type="entry name" value="ACREF_ENVCD OPERON REPRESSOR-RELATED"/>
    <property type="match status" value="1"/>
</dbReference>
<evidence type="ECO:0000256" key="2">
    <source>
        <dbReference type="PROSITE-ProRule" id="PRU00335"/>
    </source>
</evidence>
<dbReference type="InterPro" id="IPR001647">
    <property type="entry name" value="HTH_TetR"/>
</dbReference>
<dbReference type="PANTHER" id="PTHR43479">
    <property type="entry name" value="ACREF/ENVCD OPERON REPRESSOR-RELATED"/>
    <property type="match status" value="1"/>
</dbReference>
<organism evidence="4 5">
    <name type="scientific">Alkalispirochaeta sphaeroplastigenens</name>
    <dbReference type="NCBI Taxonomy" id="1187066"/>
    <lineage>
        <taxon>Bacteria</taxon>
        <taxon>Pseudomonadati</taxon>
        <taxon>Spirochaetota</taxon>
        <taxon>Spirochaetia</taxon>
        <taxon>Spirochaetales</taxon>
        <taxon>Spirochaetaceae</taxon>
        <taxon>Alkalispirochaeta</taxon>
    </lineage>
</organism>
<dbReference type="PRINTS" id="PR00455">
    <property type="entry name" value="HTHTETR"/>
</dbReference>
<proteinExistence type="predicted"/>
<dbReference type="InterPro" id="IPR009057">
    <property type="entry name" value="Homeodomain-like_sf"/>
</dbReference>
<evidence type="ECO:0000259" key="3">
    <source>
        <dbReference type="PROSITE" id="PS50977"/>
    </source>
</evidence>
<dbReference type="PROSITE" id="PS50977">
    <property type="entry name" value="HTH_TETR_2"/>
    <property type="match status" value="1"/>
</dbReference>